<evidence type="ECO:0000313" key="5">
    <source>
        <dbReference type="Proteomes" id="UP000185680"/>
    </source>
</evidence>
<dbReference type="Pfam" id="PF11716">
    <property type="entry name" value="MDMPI_N"/>
    <property type="match status" value="1"/>
</dbReference>
<dbReference type="Proteomes" id="UP000185657">
    <property type="component" value="Unassembled WGS sequence"/>
</dbReference>
<protein>
    <submittedName>
        <fullName evidence="2">TIGR03084 family protein</fullName>
    </submittedName>
</protein>
<organism evidence="2 5">
    <name type="scientific">Hydrogenophaga crassostreae</name>
    <dbReference type="NCBI Taxonomy" id="1763535"/>
    <lineage>
        <taxon>Bacteria</taxon>
        <taxon>Pseudomonadati</taxon>
        <taxon>Pseudomonadota</taxon>
        <taxon>Betaproteobacteria</taxon>
        <taxon>Burkholderiales</taxon>
        <taxon>Comamonadaceae</taxon>
        <taxon>Hydrogenophaga</taxon>
    </lineage>
</organism>
<accession>A0A162PEH8</accession>
<evidence type="ECO:0000313" key="4">
    <source>
        <dbReference type="Proteomes" id="UP000185657"/>
    </source>
</evidence>
<dbReference type="NCBIfam" id="TIGR03084">
    <property type="entry name" value="TIGR03084 family metal-binding protein"/>
    <property type="match status" value="1"/>
</dbReference>
<gene>
    <name evidence="2" type="ORF">LPB072_13950</name>
    <name evidence="3" type="ORF">LPB72_01875</name>
</gene>
<evidence type="ECO:0000313" key="2">
    <source>
        <dbReference type="EMBL" id="AOW13780.1"/>
    </source>
</evidence>
<dbReference type="InterPro" id="IPR034660">
    <property type="entry name" value="DinB/YfiT-like"/>
</dbReference>
<dbReference type="OrthoDB" id="113180at2"/>
<dbReference type="EMBL" id="LVWD01000001">
    <property type="protein sequence ID" value="OAD44257.1"/>
    <property type="molecule type" value="Genomic_DNA"/>
</dbReference>
<evidence type="ECO:0000313" key="3">
    <source>
        <dbReference type="EMBL" id="OAD44257.1"/>
    </source>
</evidence>
<dbReference type="EMBL" id="CP017476">
    <property type="protein sequence ID" value="AOW13780.1"/>
    <property type="molecule type" value="Genomic_DNA"/>
</dbReference>
<name>A0A162PEH8_9BURK</name>
<dbReference type="InterPro" id="IPR017518">
    <property type="entry name" value="CHP03084"/>
</dbReference>
<dbReference type="SUPFAM" id="SSF109854">
    <property type="entry name" value="DinB/YfiT-like putative metalloenzymes"/>
    <property type="match status" value="1"/>
</dbReference>
<dbReference type="Gene3D" id="1.20.120.450">
    <property type="entry name" value="dinb family like domain"/>
    <property type="match status" value="1"/>
</dbReference>
<reference evidence="2 5" key="2">
    <citation type="submission" date="2016-10" db="EMBL/GenBank/DDBJ databases">
        <title>Hydorgenophaga sp. LPB0072 isolated from gastropod.</title>
        <authorList>
            <person name="Kim E."/>
            <person name="Yi H."/>
        </authorList>
    </citation>
    <scope>NUCLEOTIDE SEQUENCE [LARGE SCALE GENOMIC DNA]</scope>
    <source>
        <strain evidence="2 5">LPB0072</strain>
    </source>
</reference>
<dbReference type="InterPro" id="IPR017517">
    <property type="entry name" value="Maleyloyr_isom"/>
</dbReference>
<keyword evidence="4" id="KW-1185">Reference proteome</keyword>
<dbReference type="KEGG" id="hyl:LPB072_13950"/>
<dbReference type="InterPro" id="IPR024344">
    <property type="entry name" value="MDMPI_metal-binding"/>
</dbReference>
<dbReference type="STRING" id="1763535.LPB072_13950"/>
<feature type="domain" description="Mycothiol-dependent maleylpyruvate isomerase metal-binding" evidence="1">
    <location>
        <begin position="7"/>
        <end position="145"/>
    </location>
</feature>
<dbReference type="GO" id="GO:0046872">
    <property type="term" value="F:metal ion binding"/>
    <property type="evidence" value="ECO:0007669"/>
    <property type="project" value="InterPro"/>
</dbReference>
<dbReference type="AlphaFoldDB" id="A0A162PEH8"/>
<dbReference type="NCBIfam" id="TIGR03083">
    <property type="entry name" value="maleylpyruvate isomerase family mycothiol-dependent enzyme"/>
    <property type="match status" value="1"/>
</dbReference>
<proteinExistence type="predicted"/>
<dbReference type="RefSeq" id="WP_066084726.1">
    <property type="nucleotide sequence ID" value="NZ_CP017476.1"/>
</dbReference>
<reference evidence="3 4" key="1">
    <citation type="submission" date="2016-02" db="EMBL/GenBank/DDBJ databases">
        <title>Draft genome sequence of Hydrogenophaga sp. LPB0072.</title>
        <authorList>
            <person name="Shin S.-K."/>
            <person name="Yi H."/>
        </authorList>
    </citation>
    <scope>NUCLEOTIDE SEQUENCE [LARGE SCALE GENOMIC DNA]</scope>
    <source>
        <strain evidence="3 4">LPB0072</strain>
    </source>
</reference>
<sequence length="266" mass="29093">MQTAEDFRQESQALATAIEPLSPQDFCRPTQFKGWTIDDIMGHLHMFNVAAERTLESDAAFQAFFAPILHELNRGKTLLESQGPWLQGLAGPALFEAWTAGAERLADAYGKADPKQRVKWAGPDMSALSSITARQMETWAHGQAVFDVLGLDRAESDRIRNIAHLGVSTFGWTFINRKEPVPEPAPHVVLTGPSGAIWTWNDVQPDNMVRGSAVAFAQVVTQVRNVADTALQVQGVSAQRWMALAQCFAGQPVNPPVPGSRYKAAT</sequence>
<evidence type="ECO:0000259" key="1">
    <source>
        <dbReference type="Pfam" id="PF11716"/>
    </source>
</evidence>
<dbReference type="Proteomes" id="UP000185680">
    <property type="component" value="Chromosome"/>
</dbReference>